<dbReference type="InterPro" id="IPR046347">
    <property type="entry name" value="bZIP_sf"/>
</dbReference>
<organism evidence="2 3">
    <name type="scientific">Stegodyphus mimosarum</name>
    <name type="common">African social velvet spider</name>
    <dbReference type="NCBI Taxonomy" id="407821"/>
    <lineage>
        <taxon>Eukaryota</taxon>
        <taxon>Metazoa</taxon>
        <taxon>Ecdysozoa</taxon>
        <taxon>Arthropoda</taxon>
        <taxon>Chelicerata</taxon>
        <taxon>Arachnida</taxon>
        <taxon>Araneae</taxon>
        <taxon>Araneomorphae</taxon>
        <taxon>Entelegynae</taxon>
        <taxon>Eresoidea</taxon>
        <taxon>Eresidae</taxon>
        <taxon>Stegodyphus</taxon>
    </lineage>
</organism>
<sequence length="215" mass="24078">MSQVEEITYQANKDISMEADYSAIFDFDCISTDKGIQDFSCAEVSCNKKCEVTAVPDLLSKSMESSTDFTDALLDLELSEDLNFLSNMDFCLDEQVCVLSATSESTVDTCISTEKNVSDYEVASPTLKSPDQNHIPTLMPDFNSISSVNVCEEETASTSESSDFQCRASKKYVEMRRKNNIASQRSRKLRKLKNLEMTEKVKKLEAENKELSILA</sequence>
<reference evidence="2 3" key="1">
    <citation type="submission" date="2013-11" db="EMBL/GenBank/DDBJ databases">
        <title>Genome sequencing of Stegodyphus mimosarum.</title>
        <authorList>
            <person name="Bechsgaard J."/>
        </authorList>
    </citation>
    <scope>NUCLEOTIDE SEQUENCE [LARGE SCALE GENOMIC DNA]</scope>
</reference>
<keyword evidence="3" id="KW-1185">Reference proteome</keyword>
<dbReference type="Proteomes" id="UP000054359">
    <property type="component" value="Unassembled WGS sequence"/>
</dbReference>
<dbReference type="Gene3D" id="1.20.5.170">
    <property type="match status" value="1"/>
</dbReference>
<dbReference type="GO" id="GO:0003700">
    <property type="term" value="F:DNA-binding transcription factor activity"/>
    <property type="evidence" value="ECO:0007669"/>
    <property type="project" value="InterPro"/>
</dbReference>
<evidence type="ECO:0000313" key="2">
    <source>
        <dbReference type="EMBL" id="KFM67693.1"/>
    </source>
</evidence>
<evidence type="ECO:0000313" key="3">
    <source>
        <dbReference type="Proteomes" id="UP000054359"/>
    </source>
</evidence>
<dbReference type="SUPFAM" id="SSF57959">
    <property type="entry name" value="Leucine zipper domain"/>
    <property type="match status" value="1"/>
</dbReference>
<evidence type="ECO:0000259" key="1">
    <source>
        <dbReference type="Pfam" id="PF07716"/>
    </source>
</evidence>
<gene>
    <name evidence="2" type="ORF">X975_06148</name>
</gene>
<dbReference type="Pfam" id="PF07716">
    <property type="entry name" value="bZIP_2"/>
    <property type="match status" value="1"/>
</dbReference>
<dbReference type="OrthoDB" id="6430877at2759"/>
<protein>
    <recommendedName>
        <fullName evidence="1">BZIP domain-containing protein</fullName>
    </recommendedName>
</protein>
<accession>A0A087TRF4</accession>
<name>A0A087TRF4_STEMI</name>
<dbReference type="InterPro" id="IPR004827">
    <property type="entry name" value="bZIP"/>
</dbReference>
<dbReference type="EMBL" id="KK116402">
    <property type="protein sequence ID" value="KFM67693.1"/>
    <property type="molecule type" value="Genomic_DNA"/>
</dbReference>
<feature type="domain" description="BZIP" evidence="1">
    <location>
        <begin position="170"/>
        <end position="211"/>
    </location>
</feature>
<feature type="non-terminal residue" evidence="2">
    <location>
        <position position="215"/>
    </location>
</feature>
<dbReference type="AlphaFoldDB" id="A0A087TRF4"/>
<proteinExistence type="predicted"/>